<dbReference type="InterPro" id="IPR001313">
    <property type="entry name" value="Pumilio_RNA-bd_rpt"/>
</dbReference>
<dbReference type="Pfam" id="PF00806">
    <property type="entry name" value="PUF"/>
    <property type="match status" value="8"/>
</dbReference>
<dbReference type="Proteomes" id="UP001642482">
    <property type="component" value="Unassembled WGS sequence"/>
</dbReference>
<evidence type="ECO:0000313" key="7">
    <source>
        <dbReference type="EMBL" id="CAK7221021.1"/>
    </source>
</evidence>
<evidence type="ECO:0000256" key="1">
    <source>
        <dbReference type="ARBA" id="ARBA00022737"/>
    </source>
</evidence>
<feature type="compositionally biased region" description="Polar residues" evidence="5">
    <location>
        <begin position="187"/>
        <end position="200"/>
    </location>
</feature>
<dbReference type="PROSITE" id="PS50303">
    <property type="entry name" value="PUM_HD"/>
    <property type="match status" value="1"/>
</dbReference>
<accession>A0ABP0BND4</accession>
<dbReference type="CDD" id="cd07920">
    <property type="entry name" value="Pumilio"/>
    <property type="match status" value="1"/>
</dbReference>
<feature type="compositionally biased region" description="Low complexity" evidence="5">
    <location>
        <begin position="169"/>
        <end position="180"/>
    </location>
</feature>
<feature type="domain" description="PUM-HD" evidence="6">
    <location>
        <begin position="629"/>
        <end position="971"/>
    </location>
</feature>
<feature type="repeat" description="Pumilio" evidence="3">
    <location>
        <begin position="908"/>
        <end position="945"/>
    </location>
</feature>
<feature type="compositionally biased region" description="Polar residues" evidence="5">
    <location>
        <begin position="339"/>
        <end position="351"/>
    </location>
</feature>
<feature type="repeat" description="Pumilio" evidence="3">
    <location>
        <begin position="836"/>
        <end position="871"/>
    </location>
</feature>
<evidence type="ECO:0000256" key="3">
    <source>
        <dbReference type="PROSITE-ProRule" id="PRU00317"/>
    </source>
</evidence>
<dbReference type="PANTHER" id="PTHR12537:SF13">
    <property type="entry name" value="PUMILIO HOMOLOGY DOMAIN FAMILY MEMBER 4"/>
    <property type="match status" value="1"/>
</dbReference>
<dbReference type="SMART" id="SM00025">
    <property type="entry name" value="Pumilio"/>
    <property type="match status" value="8"/>
</dbReference>
<evidence type="ECO:0000256" key="2">
    <source>
        <dbReference type="ARBA" id="ARBA00024893"/>
    </source>
</evidence>
<feature type="repeat" description="Pumilio" evidence="3">
    <location>
        <begin position="872"/>
        <end position="907"/>
    </location>
</feature>
<feature type="compositionally biased region" description="Low complexity" evidence="5">
    <location>
        <begin position="201"/>
        <end position="211"/>
    </location>
</feature>
<dbReference type="PROSITE" id="PS50302">
    <property type="entry name" value="PUM"/>
    <property type="match status" value="8"/>
</dbReference>
<dbReference type="InterPro" id="IPR033133">
    <property type="entry name" value="PUM-HD"/>
</dbReference>
<proteinExistence type="predicted"/>
<dbReference type="InterPro" id="IPR033712">
    <property type="entry name" value="Pumilio_RNA-bd"/>
</dbReference>
<evidence type="ECO:0000313" key="8">
    <source>
        <dbReference type="Proteomes" id="UP001642482"/>
    </source>
</evidence>
<protein>
    <recommendedName>
        <fullName evidence="6">PUM-HD domain-containing protein</fullName>
    </recommendedName>
</protein>
<name>A0ABP0BND4_9PEZI</name>
<dbReference type="InterPro" id="IPR016024">
    <property type="entry name" value="ARM-type_fold"/>
</dbReference>
<comment type="caution">
    <text evidence="7">The sequence shown here is derived from an EMBL/GenBank/DDBJ whole genome shotgun (WGS) entry which is preliminary data.</text>
</comment>
<keyword evidence="4" id="KW-0175">Coiled coil</keyword>
<comment type="function">
    <text evidence="2">RNA-binding nucleolar protein required for pre-rRNA processing. Involved in production of 18S rRNA and assembly of small ribosomal subunit.</text>
</comment>
<evidence type="ECO:0000256" key="4">
    <source>
        <dbReference type="SAM" id="Coils"/>
    </source>
</evidence>
<feature type="repeat" description="Pumilio" evidence="3">
    <location>
        <begin position="691"/>
        <end position="726"/>
    </location>
</feature>
<feature type="repeat" description="Pumilio" evidence="3">
    <location>
        <begin position="727"/>
        <end position="763"/>
    </location>
</feature>
<organism evidence="7 8">
    <name type="scientific">Sporothrix eucalyptigena</name>
    <dbReference type="NCBI Taxonomy" id="1812306"/>
    <lineage>
        <taxon>Eukaryota</taxon>
        <taxon>Fungi</taxon>
        <taxon>Dikarya</taxon>
        <taxon>Ascomycota</taxon>
        <taxon>Pezizomycotina</taxon>
        <taxon>Sordariomycetes</taxon>
        <taxon>Sordariomycetidae</taxon>
        <taxon>Ophiostomatales</taxon>
        <taxon>Ophiostomataceae</taxon>
        <taxon>Sporothrix</taxon>
    </lineage>
</organism>
<keyword evidence="1" id="KW-0677">Repeat</keyword>
<feature type="repeat" description="Pumilio" evidence="3">
    <location>
        <begin position="800"/>
        <end position="835"/>
    </location>
</feature>
<feature type="compositionally biased region" description="Low complexity" evidence="5">
    <location>
        <begin position="361"/>
        <end position="374"/>
    </location>
</feature>
<evidence type="ECO:0000256" key="5">
    <source>
        <dbReference type="SAM" id="MobiDB-lite"/>
    </source>
</evidence>
<evidence type="ECO:0000259" key="6">
    <source>
        <dbReference type="PROSITE" id="PS50303"/>
    </source>
</evidence>
<reference evidence="7 8" key="1">
    <citation type="submission" date="2024-01" db="EMBL/GenBank/DDBJ databases">
        <authorList>
            <person name="Allen C."/>
            <person name="Tagirdzhanova G."/>
        </authorList>
    </citation>
    <scope>NUCLEOTIDE SEQUENCE [LARGE SCALE GENOMIC DNA]</scope>
</reference>
<feature type="region of interest" description="Disordered" evidence="5">
    <location>
        <begin position="138"/>
        <end position="253"/>
    </location>
</feature>
<keyword evidence="8" id="KW-1185">Reference proteome</keyword>
<dbReference type="SUPFAM" id="SSF48371">
    <property type="entry name" value="ARM repeat"/>
    <property type="match status" value="1"/>
</dbReference>
<dbReference type="PANTHER" id="PTHR12537">
    <property type="entry name" value="RNA BINDING PROTEIN PUMILIO-RELATED"/>
    <property type="match status" value="1"/>
</dbReference>
<gene>
    <name evidence="7" type="ORF">SEUCBS140593_004431</name>
</gene>
<feature type="region of interest" description="Disordered" evidence="5">
    <location>
        <begin position="969"/>
        <end position="1006"/>
    </location>
</feature>
<feature type="region of interest" description="Disordered" evidence="5">
    <location>
        <begin position="339"/>
        <end position="375"/>
    </location>
</feature>
<feature type="repeat" description="Pumilio" evidence="3">
    <location>
        <begin position="764"/>
        <end position="799"/>
    </location>
</feature>
<feature type="repeat" description="Pumilio" evidence="3">
    <location>
        <begin position="654"/>
        <end position="690"/>
    </location>
</feature>
<sequence length="1118" mass="120619">MDELRYRAQQPPLGDATMGSFVSPPRNGGSRLPQPTASHDPRSVLPRRFTADSGRVPTLANLTAQRGPESQDLATSTALHKVQLLEKKRLEYEKLREQKRRFEAEMQKLDQQQLRDEQELAAMQEDLGRIGAAAALANTGHQSEPTTPPEYRETSSGFPSMFSRPNRYSTSSLTSPPGLLFNRPGRSGSQIASPQSGIMQSSTSASSANTAQHFGFDDQLPSRSVPTTRRNSDEDEKEEAVRQDPTSHRSTNALNRYSMPVTRSRTGFYDFSSLDQTNTTRFLFGEEEEHANNGETKMYQAANTAVSGLDESFPTLTRSEGKTNMFSASSTALDLALSQNHGSEASNTNGWGNVRRHRAQPSLTGLPSGSSGSSDVNKIGVLPARHSFDLKYYGDGSAEATVAAMLASPSSQVMATPPKLQSSYSANDIATIKSTPGSTISSSTTNNHAQQYLHNHNASLGRIPAGAIHNRHSRELSTSEMNNAVAAREYASIGTALQANATSFGSGPVVSNGPAHTQAPLTAGALAAAAAAASSTGTVTTMPPTTAGNNQFMNGYYGGSNYSLSSGPPVTAGNPAAYGINNMPGLAQAMQGLALNSHGPMYPPPQAFNGYAPLYGGPVPPNQVPPRDNQTRIMQSRRQMENEAMNRYNNTPLEAVGGTIYELCKDQHGCRYLQKQLENRIPEQVHMIWLETNQHVVELMTDPFGNYLCQKLLEYCNDEERTVLIQNAAQDMVRIALNQHGTRALQKMIEFISTEKQVQIIIEALRHRVVDLIQDLNGNHVIQKCLNKLTPANAQFIFDAVGGACVEVGTHRHGCCVLQRCIDHASGDQKSWLISRITQEAVTLIQDPFGNYVVQYIIDLNDHNYTEPLVAQLRGRICALSRHKFSSNVVEKCLRCSLDPSRDMIVEELLQPGEIDRLLRDSFANYVIQTALDYATPYMKVRLVDNIRPHLAQIRSTPYGRRIQAKIQTYDSRSGHSSGQVTPAEPSQGQIPLHGSNNHARGGSSTILVPTSAFSTNGTNGIGHRGSISSNNQAGVNNNANNGAAATVGGGRPVAAIYGAPPAFSRGPMPPNGVPTTGVVMPAMVPISMPPNMGAGMPSVVAGPGTGHAAENGETAWL</sequence>
<dbReference type="EMBL" id="CAWUHD010000038">
    <property type="protein sequence ID" value="CAK7221021.1"/>
    <property type="molecule type" value="Genomic_DNA"/>
</dbReference>
<feature type="coiled-coil region" evidence="4">
    <location>
        <begin position="85"/>
        <end position="126"/>
    </location>
</feature>
<feature type="region of interest" description="Disordered" evidence="5">
    <location>
        <begin position="1"/>
        <end position="75"/>
    </location>
</feature>
<dbReference type="InterPro" id="IPR011989">
    <property type="entry name" value="ARM-like"/>
</dbReference>
<dbReference type="Gene3D" id="1.25.10.10">
    <property type="entry name" value="Leucine-rich Repeat Variant"/>
    <property type="match status" value="1"/>
</dbReference>